<evidence type="ECO:0000256" key="1">
    <source>
        <dbReference type="RuleBase" id="RU003513"/>
    </source>
</evidence>
<dbReference type="SUPFAM" id="SSF53756">
    <property type="entry name" value="UDP-Glycosyltransferase/glycogen phosphorylase"/>
    <property type="match status" value="1"/>
</dbReference>
<organism evidence="3 4">
    <name type="scientific">Candidatus Thiomargarita nelsonii</name>
    <dbReference type="NCBI Taxonomy" id="1003181"/>
    <lineage>
        <taxon>Bacteria</taxon>
        <taxon>Pseudomonadati</taxon>
        <taxon>Pseudomonadota</taxon>
        <taxon>Gammaproteobacteria</taxon>
        <taxon>Thiotrichales</taxon>
        <taxon>Thiotrichaceae</taxon>
        <taxon>Thiomargarita</taxon>
    </lineage>
</organism>
<feature type="domain" description="UDP-N-acetylglucosamine 2-epimerase" evidence="2">
    <location>
        <begin position="36"/>
        <end position="285"/>
    </location>
</feature>
<dbReference type="PANTHER" id="PTHR43174:SF1">
    <property type="entry name" value="UDP-N-ACETYLGLUCOSAMINE 2-EPIMERASE"/>
    <property type="match status" value="1"/>
</dbReference>
<dbReference type="Pfam" id="PF02350">
    <property type="entry name" value="Epimerase_2"/>
    <property type="match status" value="1"/>
</dbReference>
<dbReference type="InterPro" id="IPR003331">
    <property type="entry name" value="UDP_GlcNAc_Epimerase_2_dom"/>
</dbReference>
<keyword evidence="1 3" id="KW-0413">Isomerase</keyword>
<dbReference type="GO" id="GO:0008761">
    <property type="term" value="F:UDP-N-acetylglucosamine 2-epimerase activity"/>
    <property type="evidence" value="ECO:0007669"/>
    <property type="project" value="UniProtKB-EC"/>
</dbReference>
<dbReference type="Proteomes" id="UP000076962">
    <property type="component" value="Unassembled WGS sequence"/>
</dbReference>
<proteinExistence type="inferred from homology"/>
<dbReference type="EMBL" id="LUTY01002783">
    <property type="protein sequence ID" value="OAD19491.1"/>
    <property type="molecule type" value="Genomic_DNA"/>
</dbReference>
<feature type="non-terminal residue" evidence="3">
    <location>
        <position position="285"/>
    </location>
</feature>
<dbReference type="EC" id="5.1.3.14" evidence="3"/>
<sequence>MKIVTIIGARPQFIKAATVSRVIETLRTETPSGKVGIEEVLVHTGQHYDAAMSKVFFTELAIPEPHYNLGIGGGLHGEMTGRQLEAIEKVLLDEQPDWVLVYGDTNSTLAGALAAVKLHIPVAHVEAGLRSFNRRMPEEINRVLTDHASDLLFAPTKNAVYNLKTEGISSDEHVKLVGDVMYDAALFYADKAERQSQILEQLGLTPKAYSLITIHRAENTDNEDHLSAIVDALIALSDELPVVLPLHPRTNKQLEQLGLLDKVHNALRVIEPIGYLDMVMLEKQA</sequence>
<name>A0A176RUS2_9GAMM</name>
<accession>A0A176RUS2</accession>
<dbReference type="AlphaFoldDB" id="A0A176RUS2"/>
<evidence type="ECO:0000313" key="3">
    <source>
        <dbReference type="EMBL" id="OAD19491.1"/>
    </source>
</evidence>
<dbReference type="Gene3D" id="3.40.50.2000">
    <property type="entry name" value="Glycogen Phosphorylase B"/>
    <property type="match status" value="2"/>
</dbReference>
<protein>
    <submittedName>
        <fullName evidence="3">UDP-N-acetylglucosamine 2-epimerase</fullName>
        <ecNumber evidence="3">5.1.3.14</ecNumber>
    </submittedName>
</protein>
<gene>
    <name evidence="3" type="ORF">THIOM_004873</name>
</gene>
<dbReference type="PANTHER" id="PTHR43174">
    <property type="entry name" value="UDP-N-ACETYLGLUCOSAMINE 2-EPIMERASE"/>
    <property type="match status" value="1"/>
</dbReference>
<comment type="caution">
    <text evidence="3">The sequence shown here is derived from an EMBL/GenBank/DDBJ whole genome shotgun (WGS) entry which is preliminary data.</text>
</comment>
<evidence type="ECO:0000259" key="2">
    <source>
        <dbReference type="Pfam" id="PF02350"/>
    </source>
</evidence>
<comment type="similarity">
    <text evidence="1">Belongs to the UDP-N-acetylglucosamine 2-epimerase family.</text>
</comment>
<keyword evidence="4" id="KW-1185">Reference proteome</keyword>
<evidence type="ECO:0000313" key="4">
    <source>
        <dbReference type="Proteomes" id="UP000076962"/>
    </source>
</evidence>
<reference evidence="3 4" key="1">
    <citation type="submission" date="2016-05" db="EMBL/GenBank/DDBJ databases">
        <title>Single-cell genome of chain-forming Candidatus Thiomargarita nelsonii and comparison to other large sulfur-oxidizing bacteria.</title>
        <authorList>
            <person name="Winkel M."/>
            <person name="Salman V."/>
            <person name="Woyke T."/>
            <person name="Schulz-Vogt H."/>
            <person name="Richter M."/>
            <person name="Flood B."/>
            <person name="Bailey J."/>
            <person name="Amann R."/>
            <person name="Mussmann M."/>
        </authorList>
    </citation>
    <scope>NUCLEOTIDE SEQUENCE [LARGE SCALE GENOMIC DNA]</scope>
    <source>
        <strain evidence="3 4">THI036</strain>
    </source>
</reference>
<dbReference type="InterPro" id="IPR029767">
    <property type="entry name" value="WecB-like"/>
</dbReference>
<dbReference type="CDD" id="cd03786">
    <property type="entry name" value="GTB_UDP-GlcNAc_2-Epimerase"/>
    <property type="match status" value="1"/>
</dbReference>
<dbReference type="NCBIfam" id="TIGR00236">
    <property type="entry name" value="wecB"/>
    <property type="match status" value="1"/>
</dbReference>